<protein>
    <submittedName>
        <fullName evidence="9">Cytochrome P450 94A2-like</fullName>
    </submittedName>
</protein>
<keyword evidence="3" id="KW-0479">Metal-binding</keyword>
<comment type="cofactor">
    <cofactor evidence="1">
        <name>heme</name>
        <dbReference type="ChEBI" id="CHEBI:30413"/>
    </cofactor>
</comment>
<dbReference type="RefSeq" id="XP_016463452.1">
    <property type="nucleotide sequence ID" value="XM_016607966.1"/>
</dbReference>
<reference evidence="9" key="2">
    <citation type="submission" date="2025-08" db="UniProtKB">
        <authorList>
            <consortium name="RefSeq"/>
        </authorList>
    </citation>
    <scope>IDENTIFICATION</scope>
    <source>
        <tissue evidence="9">Leaf</tissue>
    </source>
</reference>
<evidence type="ECO:0000256" key="6">
    <source>
        <dbReference type="SAM" id="Coils"/>
    </source>
</evidence>
<dbReference type="GO" id="GO:0005506">
    <property type="term" value="F:iron ion binding"/>
    <property type="evidence" value="ECO:0007669"/>
    <property type="project" value="InterPro"/>
</dbReference>
<comment type="similarity">
    <text evidence="2">Belongs to the cytochrome P450 family.</text>
</comment>
<dbReference type="KEGG" id="nta:107786475"/>
<dbReference type="Pfam" id="PF00067">
    <property type="entry name" value="p450"/>
    <property type="match status" value="1"/>
</dbReference>
<dbReference type="GO" id="GO:0020037">
    <property type="term" value="F:heme binding"/>
    <property type="evidence" value="ECO:0007669"/>
    <property type="project" value="InterPro"/>
</dbReference>
<evidence type="ECO:0000256" key="1">
    <source>
        <dbReference type="ARBA" id="ARBA00001971"/>
    </source>
</evidence>
<dbReference type="SMR" id="A0A1S3ZGQ3"/>
<keyword evidence="7" id="KW-1133">Transmembrane helix</keyword>
<dbReference type="OrthoDB" id="1470350at2759"/>
<keyword evidence="7" id="KW-0812">Transmembrane</keyword>
<sequence>MAYIDLFFYLFAFFGILIFAYLSRQKQNSFQSATNSKSYPFKDVIKNRHRLLQWTCEIFESSRPSTTINFHGPFGGGLIFTTNPSNIQHIFKTRIDIYQKGKAYTKSMTNVLGDGIFVSNGENWKTQKHLLNHYLNQNAHHKFVESITRKKLFDNMVPILSAFAANETIFDFQKIIRRLMYDLAFQIALDFDLKYLSPALPETVVADAFERALEISFSRYLSIPVIWKAKRFLNKGTERELKLAINQVRWFIEKIIMEKKEKNSSSADFCSKNQDLGEKFLVDEILNFLLASQGTISSALTWFFWLLSQNSDVETQIINEIEENIKEIEEKHEESRGSTSTSANNSMYKKMVYTHASLCESMRLYPPVPSGGMDAMQDDVLPDGTIVKKGMSIMYNAYAMGRSQELWGSDYMKFRPERWLERDVSTGEWCFVPRPSFVYPVFQAGLRVCLGRVSAFLQMKMVVCHVLRRFKVVPVVKGVEPVQISFPTLRMKEGFPVWIIERC</sequence>
<dbReference type="Proteomes" id="UP000790787">
    <property type="component" value="Chromosome 9"/>
</dbReference>
<dbReference type="Gene3D" id="1.10.630.10">
    <property type="entry name" value="Cytochrome P450"/>
    <property type="match status" value="1"/>
</dbReference>
<feature type="coiled-coil region" evidence="6">
    <location>
        <begin position="311"/>
        <end position="338"/>
    </location>
</feature>
<dbReference type="STRING" id="4097.A0A1S3ZGQ3"/>
<dbReference type="SUPFAM" id="SSF48264">
    <property type="entry name" value="Cytochrome P450"/>
    <property type="match status" value="1"/>
</dbReference>
<dbReference type="GO" id="GO:0004497">
    <property type="term" value="F:monooxygenase activity"/>
    <property type="evidence" value="ECO:0007669"/>
    <property type="project" value="InterPro"/>
</dbReference>
<dbReference type="GeneID" id="107786475"/>
<dbReference type="PaxDb" id="4097-A0A1S3ZGQ3"/>
<dbReference type="PRINTS" id="PR00385">
    <property type="entry name" value="P450"/>
</dbReference>
<evidence type="ECO:0000313" key="8">
    <source>
        <dbReference type="Proteomes" id="UP000790787"/>
    </source>
</evidence>
<dbReference type="PANTHER" id="PTHR24296">
    <property type="entry name" value="CYTOCHROME P450"/>
    <property type="match status" value="1"/>
</dbReference>
<keyword evidence="6" id="KW-0175">Coiled coil</keyword>
<evidence type="ECO:0000313" key="9">
    <source>
        <dbReference type="RefSeq" id="XP_016463452.1"/>
    </source>
</evidence>
<accession>A0A1S3ZGQ3</accession>
<dbReference type="GO" id="GO:0016705">
    <property type="term" value="F:oxidoreductase activity, acting on paired donors, with incorporation or reduction of molecular oxygen"/>
    <property type="evidence" value="ECO:0007669"/>
    <property type="project" value="InterPro"/>
</dbReference>
<gene>
    <name evidence="9" type="primary">LOC107786475</name>
</gene>
<keyword evidence="5" id="KW-0408">Iron</keyword>
<keyword evidence="7" id="KW-0472">Membrane</keyword>
<reference evidence="8" key="1">
    <citation type="journal article" date="2014" name="Nat. Commun.">
        <title>The tobacco genome sequence and its comparison with those of tomato and potato.</title>
        <authorList>
            <person name="Sierro N."/>
            <person name="Battey J.N."/>
            <person name="Ouadi S."/>
            <person name="Bakaher N."/>
            <person name="Bovet L."/>
            <person name="Willig A."/>
            <person name="Goepfert S."/>
            <person name="Peitsch M.C."/>
            <person name="Ivanov N.V."/>
        </authorList>
    </citation>
    <scope>NUCLEOTIDE SEQUENCE [LARGE SCALE GENOMIC DNA]</scope>
</reference>
<proteinExistence type="inferred from homology"/>
<evidence type="ECO:0000256" key="5">
    <source>
        <dbReference type="ARBA" id="ARBA00023004"/>
    </source>
</evidence>
<name>A0A1S3ZGQ3_TOBAC</name>
<dbReference type="AlphaFoldDB" id="A0A1S3ZGQ3"/>
<evidence type="ECO:0000256" key="4">
    <source>
        <dbReference type="ARBA" id="ARBA00023002"/>
    </source>
</evidence>
<keyword evidence="4" id="KW-0560">Oxidoreductase</keyword>
<evidence type="ECO:0000256" key="2">
    <source>
        <dbReference type="ARBA" id="ARBA00010617"/>
    </source>
</evidence>
<feature type="transmembrane region" description="Helical" evidence="7">
    <location>
        <begin position="6"/>
        <end position="22"/>
    </location>
</feature>
<evidence type="ECO:0000256" key="3">
    <source>
        <dbReference type="ARBA" id="ARBA00022723"/>
    </source>
</evidence>
<keyword evidence="8" id="KW-1185">Reference proteome</keyword>
<dbReference type="InterPro" id="IPR036396">
    <property type="entry name" value="Cyt_P450_sf"/>
</dbReference>
<organism evidence="8 9">
    <name type="scientific">Nicotiana tabacum</name>
    <name type="common">Common tobacco</name>
    <dbReference type="NCBI Taxonomy" id="4097"/>
    <lineage>
        <taxon>Eukaryota</taxon>
        <taxon>Viridiplantae</taxon>
        <taxon>Streptophyta</taxon>
        <taxon>Embryophyta</taxon>
        <taxon>Tracheophyta</taxon>
        <taxon>Spermatophyta</taxon>
        <taxon>Magnoliopsida</taxon>
        <taxon>eudicotyledons</taxon>
        <taxon>Gunneridae</taxon>
        <taxon>Pentapetalae</taxon>
        <taxon>asterids</taxon>
        <taxon>lamiids</taxon>
        <taxon>Solanales</taxon>
        <taxon>Solanaceae</taxon>
        <taxon>Nicotianoideae</taxon>
        <taxon>Nicotianeae</taxon>
        <taxon>Nicotiana</taxon>
    </lineage>
</organism>
<evidence type="ECO:0000256" key="7">
    <source>
        <dbReference type="SAM" id="Phobius"/>
    </source>
</evidence>
<dbReference type="InterPro" id="IPR001128">
    <property type="entry name" value="Cyt_P450"/>
</dbReference>